<evidence type="ECO:0000256" key="9">
    <source>
        <dbReference type="ARBA" id="ARBA00023125"/>
    </source>
</evidence>
<keyword evidence="15" id="KW-1185">Reference proteome</keyword>
<dbReference type="RefSeq" id="WP_249280198.1">
    <property type="nucleotide sequence ID" value="NZ_JACRSS010000002.1"/>
</dbReference>
<keyword evidence="8 10" id="KW-0239">DNA-directed DNA polymerase</keyword>
<dbReference type="SUPFAM" id="SSF55979">
    <property type="entry name" value="DNA clamp"/>
    <property type="match status" value="3"/>
</dbReference>
<dbReference type="Proteomes" id="UP000617951">
    <property type="component" value="Unassembled WGS sequence"/>
</dbReference>
<dbReference type="AlphaFoldDB" id="A0A926DIJ8"/>
<reference evidence="14" key="1">
    <citation type="submission" date="2020-08" db="EMBL/GenBank/DDBJ databases">
        <title>Genome public.</title>
        <authorList>
            <person name="Liu C."/>
            <person name="Sun Q."/>
        </authorList>
    </citation>
    <scope>NUCLEOTIDE SEQUENCE</scope>
    <source>
        <strain evidence="14">NSJ-63</strain>
    </source>
</reference>
<evidence type="ECO:0000256" key="8">
    <source>
        <dbReference type="ARBA" id="ARBA00022932"/>
    </source>
</evidence>
<dbReference type="Gene3D" id="3.10.150.10">
    <property type="entry name" value="DNA Polymerase III, subunit A, domain 2"/>
    <property type="match status" value="1"/>
</dbReference>
<evidence type="ECO:0000259" key="11">
    <source>
        <dbReference type="Pfam" id="PF00712"/>
    </source>
</evidence>
<keyword evidence="9" id="KW-0238">DNA-binding</keyword>
<comment type="subunit">
    <text evidence="10">Forms a ring-shaped head-to-tail homodimer around DNA.</text>
</comment>
<accession>A0A926DIJ8</accession>
<evidence type="ECO:0000256" key="4">
    <source>
        <dbReference type="ARBA" id="ARBA00022490"/>
    </source>
</evidence>
<protein>
    <recommendedName>
        <fullName evidence="3 10">Beta sliding clamp</fullName>
    </recommendedName>
</protein>
<dbReference type="PIRSF" id="PIRSF000804">
    <property type="entry name" value="DNA_pol_III_b"/>
    <property type="match status" value="1"/>
</dbReference>
<dbReference type="SMART" id="SM00480">
    <property type="entry name" value="POL3Bc"/>
    <property type="match status" value="1"/>
</dbReference>
<feature type="domain" description="DNA polymerase III beta sliding clamp C-terminal" evidence="13">
    <location>
        <begin position="242"/>
        <end position="360"/>
    </location>
</feature>
<comment type="similarity">
    <text evidence="2 10">Belongs to the beta sliding clamp family.</text>
</comment>
<feature type="domain" description="DNA polymerase III beta sliding clamp N-terminal" evidence="11">
    <location>
        <begin position="1"/>
        <end position="117"/>
    </location>
</feature>
<evidence type="ECO:0000256" key="6">
    <source>
        <dbReference type="ARBA" id="ARBA00022695"/>
    </source>
</evidence>
<dbReference type="EMBL" id="JACRSS010000002">
    <property type="protein sequence ID" value="MBC8538437.1"/>
    <property type="molecule type" value="Genomic_DNA"/>
</dbReference>
<dbReference type="InterPro" id="IPR001001">
    <property type="entry name" value="DNA_polIII_beta"/>
</dbReference>
<dbReference type="InterPro" id="IPR022635">
    <property type="entry name" value="DNA_polIII_beta_C"/>
</dbReference>
<comment type="function">
    <text evidence="10">Confers DNA tethering and processivity to DNA polymerases and other proteins. Acts as a clamp, forming a ring around DNA (a reaction catalyzed by the clamp-loading complex) which diffuses in an ATP-independent manner freely and bidirectionally along dsDNA. Initially characterized for its ability to contact the catalytic subunit of DNA polymerase III (Pol III), a complex, multichain enzyme responsible for most of the replicative synthesis in bacteria; Pol III exhibits 3'-5' exonuclease proofreading activity. The beta chain is required for initiation of replication as well as for processivity of DNA replication.</text>
</comment>
<keyword evidence="5 10" id="KW-0808">Transferase</keyword>
<evidence type="ECO:0000256" key="10">
    <source>
        <dbReference type="PIRNR" id="PIRNR000804"/>
    </source>
</evidence>
<evidence type="ECO:0000313" key="15">
    <source>
        <dbReference type="Proteomes" id="UP000617951"/>
    </source>
</evidence>
<dbReference type="InterPro" id="IPR022637">
    <property type="entry name" value="DNA_polIII_beta_cen"/>
</dbReference>
<evidence type="ECO:0000259" key="12">
    <source>
        <dbReference type="Pfam" id="PF02767"/>
    </source>
</evidence>
<evidence type="ECO:0000256" key="1">
    <source>
        <dbReference type="ARBA" id="ARBA00004496"/>
    </source>
</evidence>
<evidence type="ECO:0000313" key="14">
    <source>
        <dbReference type="EMBL" id="MBC8538437.1"/>
    </source>
</evidence>
<evidence type="ECO:0000256" key="5">
    <source>
        <dbReference type="ARBA" id="ARBA00022679"/>
    </source>
</evidence>
<evidence type="ECO:0000259" key="13">
    <source>
        <dbReference type="Pfam" id="PF02768"/>
    </source>
</evidence>
<dbReference type="InterPro" id="IPR022634">
    <property type="entry name" value="DNA_polIII_beta_N"/>
</dbReference>
<dbReference type="PANTHER" id="PTHR30478:SF0">
    <property type="entry name" value="BETA SLIDING CLAMP"/>
    <property type="match status" value="1"/>
</dbReference>
<feature type="domain" description="DNA polymerase III beta sliding clamp central" evidence="12">
    <location>
        <begin position="127"/>
        <end position="237"/>
    </location>
</feature>
<comment type="caution">
    <text evidence="14">The sequence shown here is derived from an EMBL/GenBank/DDBJ whole genome shotgun (WGS) entry which is preliminary data.</text>
</comment>
<keyword evidence="4 10" id="KW-0963">Cytoplasm</keyword>
<evidence type="ECO:0000256" key="2">
    <source>
        <dbReference type="ARBA" id="ARBA00010752"/>
    </source>
</evidence>
<evidence type="ECO:0000256" key="7">
    <source>
        <dbReference type="ARBA" id="ARBA00022705"/>
    </source>
</evidence>
<keyword evidence="7 10" id="KW-0235">DNA replication</keyword>
<dbReference type="CDD" id="cd00140">
    <property type="entry name" value="beta_clamp"/>
    <property type="match status" value="1"/>
</dbReference>
<keyword evidence="6 10" id="KW-0548">Nucleotidyltransferase</keyword>
<comment type="subcellular location">
    <subcellularLocation>
        <location evidence="1 10">Cytoplasm</location>
    </subcellularLocation>
</comment>
<organism evidence="14 15">
    <name type="scientific">Guopingia tenuis</name>
    <dbReference type="NCBI Taxonomy" id="2763656"/>
    <lineage>
        <taxon>Bacteria</taxon>
        <taxon>Bacillati</taxon>
        <taxon>Bacillota</taxon>
        <taxon>Clostridia</taxon>
        <taxon>Christensenellales</taxon>
        <taxon>Christensenellaceae</taxon>
        <taxon>Guopingia</taxon>
    </lineage>
</organism>
<dbReference type="GO" id="GO:0005737">
    <property type="term" value="C:cytoplasm"/>
    <property type="evidence" value="ECO:0007669"/>
    <property type="project" value="UniProtKB-SubCell"/>
</dbReference>
<dbReference type="Gene3D" id="3.70.10.10">
    <property type="match status" value="1"/>
</dbReference>
<dbReference type="GO" id="GO:0003887">
    <property type="term" value="F:DNA-directed DNA polymerase activity"/>
    <property type="evidence" value="ECO:0007669"/>
    <property type="project" value="UniProtKB-UniRule"/>
</dbReference>
<dbReference type="GO" id="GO:0009360">
    <property type="term" value="C:DNA polymerase III complex"/>
    <property type="evidence" value="ECO:0007669"/>
    <property type="project" value="InterPro"/>
</dbReference>
<sequence length="364" mass="40577">MKFVCNKQELLKGINTVIKATYTKFQKSILECIHIVAGSTLTLDAFDTVTAIRTNIYGDIEEPGQTCIPARILQEIVSKFPDSEVTFESQEPSGVRLSCRSSAVVLQEMDASEFPAFPEMEGDSFTLKQGDFKRMIDKTAFSAYMGEDKPVFTGILFESGEDTLSTVAIDGIRLAKNTIHMEVPGAIRAIVPAKSLKEVARLMGDEEESVQVSFGETACYIRMENTDIYTRLLDGEFMKYESIIHKTYKTRVKVETKLIEKSLEMVSVLAKEDSSNLVRLEIGQNSIELCSNSEYGAAKDVIPVLVEGEVLKIAFNAKYLLDVFKVVEEESVFLEFNDSLKPCVIRPAEGDAYLYIVVPVNVRS</sequence>
<name>A0A926DIJ8_9FIRM</name>
<dbReference type="NCBIfam" id="TIGR00663">
    <property type="entry name" value="dnan"/>
    <property type="match status" value="1"/>
</dbReference>
<dbReference type="GO" id="GO:0003677">
    <property type="term" value="F:DNA binding"/>
    <property type="evidence" value="ECO:0007669"/>
    <property type="project" value="UniProtKB-UniRule"/>
</dbReference>
<dbReference type="GO" id="GO:0008408">
    <property type="term" value="F:3'-5' exonuclease activity"/>
    <property type="evidence" value="ECO:0007669"/>
    <property type="project" value="InterPro"/>
</dbReference>
<dbReference type="PANTHER" id="PTHR30478">
    <property type="entry name" value="DNA POLYMERASE III SUBUNIT BETA"/>
    <property type="match status" value="1"/>
</dbReference>
<evidence type="ECO:0000256" key="3">
    <source>
        <dbReference type="ARBA" id="ARBA00021035"/>
    </source>
</evidence>
<dbReference type="Pfam" id="PF00712">
    <property type="entry name" value="DNA_pol3_beta"/>
    <property type="match status" value="1"/>
</dbReference>
<dbReference type="Pfam" id="PF02767">
    <property type="entry name" value="DNA_pol3_beta_2"/>
    <property type="match status" value="1"/>
</dbReference>
<proteinExistence type="inferred from homology"/>
<gene>
    <name evidence="14" type="primary">dnaN</name>
    <name evidence="14" type="ORF">H8693_05760</name>
</gene>
<dbReference type="Pfam" id="PF02768">
    <property type="entry name" value="DNA_pol3_beta_3"/>
    <property type="match status" value="1"/>
</dbReference>
<dbReference type="GO" id="GO:0006271">
    <property type="term" value="P:DNA strand elongation involved in DNA replication"/>
    <property type="evidence" value="ECO:0007669"/>
    <property type="project" value="TreeGrafter"/>
</dbReference>
<dbReference type="InterPro" id="IPR046938">
    <property type="entry name" value="DNA_clamp_sf"/>
</dbReference>